<dbReference type="AlphaFoldDB" id="A0A9Q8ZPH7"/>
<evidence type="ECO:0000256" key="1">
    <source>
        <dbReference type="ARBA" id="ARBA00010266"/>
    </source>
</evidence>
<keyword evidence="3" id="KW-1133">Transmembrane helix</keyword>
<gene>
    <name evidence="5" type="ORF">M3M40_06850</name>
</gene>
<dbReference type="InterPro" id="IPR002901">
    <property type="entry name" value="MGlyc_endo_b_GlcNAc-like_dom"/>
</dbReference>
<evidence type="ECO:0000313" key="5">
    <source>
        <dbReference type="EMBL" id="USS89184.1"/>
    </source>
</evidence>
<dbReference type="PANTHER" id="PTHR33308:SF9">
    <property type="entry name" value="PEPTIDOGLYCAN HYDROLASE FLGJ"/>
    <property type="match status" value="1"/>
</dbReference>
<dbReference type="Gene3D" id="1.10.530.10">
    <property type="match status" value="1"/>
</dbReference>
<keyword evidence="3" id="KW-0472">Membrane</keyword>
<dbReference type="InterPro" id="IPR051056">
    <property type="entry name" value="Glycosyl_Hydrolase_73"/>
</dbReference>
<keyword evidence="6" id="KW-1185">Reference proteome</keyword>
<proteinExistence type="inferred from homology"/>
<sequence>MKQKPEKSERSSLWYPLIAFLIVAGACLALYGTYKVRQHMNYQRMIAAQKKYDEENNPVLKHERKFIKQVADPSVKLYKQDHKVLPSIVIAQAILESNWGKSKLYTEANNPFGIKGTYNGDYIMYETGEYINHKHITEKAQFRKYPDLQSAIEDHNEALYEKFLKRDDKITDYREEAKLLQKNTYATDPDYANKLIRVIKAHDLQKYDQEAMK</sequence>
<name>A0A9Q8ZPH7_9LACO</name>
<feature type="domain" description="Mannosyl-glycoprotein endo-beta-N-acetylglucosamidase-like" evidence="4">
    <location>
        <begin position="56"/>
        <end position="208"/>
    </location>
</feature>
<comment type="similarity">
    <text evidence="1">Belongs to the glycosyl hydrolase 73 family.</text>
</comment>
<dbReference type="Gene3D" id="4.10.80.30">
    <property type="entry name" value="DNA polymerase, domain 6"/>
    <property type="match status" value="1"/>
</dbReference>
<reference evidence="5" key="1">
    <citation type="submission" date="2022-05" db="EMBL/GenBank/DDBJ databases">
        <authorList>
            <person name="Oliphant S.A."/>
            <person name="Watson-Haigh N.S."/>
            <person name="Sumby K.M."/>
            <person name="Gardner J.M."/>
            <person name="Jiranek V."/>
        </authorList>
    </citation>
    <scope>NUCLEOTIDE SEQUENCE</scope>
    <source>
        <strain evidence="5">KI4_B1</strain>
    </source>
</reference>
<dbReference type="SMART" id="SM00047">
    <property type="entry name" value="LYZ2"/>
    <property type="match status" value="1"/>
</dbReference>
<organism evidence="5 6">
    <name type="scientific">Fructilactobacillus cliffordii</name>
    <dbReference type="NCBI Taxonomy" id="2940299"/>
    <lineage>
        <taxon>Bacteria</taxon>
        <taxon>Bacillati</taxon>
        <taxon>Bacillota</taxon>
        <taxon>Bacilli</taxon>
        <taxon>Lactobacillales</taxon>
        <taxon>Lactobacillaceae</taxon>
        <taxon>Fructilactobacillus</taxon>
    </lineage>
</organism>
<evidence type="ECO:0000313" key="6">
    <source>
        <dbReference type="Proteomes" id="UP001055911"/>
    </source>
</evidence>
<protein>
    <submittedName>
        <fullName evidence="5">Glucosaminidase domain-containing protein</fullName>
    </submittedName>
</protein>
<dbReference type="PRINTS" id="PR01002">
    <property type="entry name" value="FLGFLGJ"/>
</dbReference>
<dbReference type="Pfam" id="PF01832">
    <property type="entry name" value="Glucosaminidase"/>
    <property type="match status" value="1"/>
</dbReference>
<keyword evidence="2" id="KW-0378">Hydrolase</keyword>
<keyword evidence="3" id="KW-0812">Transmembrane</keyword>
<accession>A0A9Q8ZPH7</accession>
<dbReference type="Proteomes" id="UP001055911">
    <property type="component" value="Chromosome"/>
</dbReference>
<feature type="transmembrane region" description="Helical" evidence="3">
    <location>
        <begin position="12"/>
        <end position="34"/>
    </location>
</feature>
<evidence type="ECO:0000256" key="3">
    <source>
        <dbReference type="SAM" id="Phobius"/>
    </source>
</evidence>
<dbReference type="EMBL" id="CP097119">
    <property type="protein sequence ID" value="USS89184.1"/>
    <property type="molecule type" value="Genomic_DNA"/>
</dbReference>
<evidence type="ECO:0000256" key="2">
    <source>
        <dbReference type="ARBA" id="ARBA00022801"/>
    </source>
</evidence>
<dbReference type="RefSeq" id="WP_252766701.1">
    <property type="nucleotide sequence ID" value="NZ_CP097117.1"/>
</dbReference>
<dbReference type="PROSITE" id="PS51257">
    <property type="entry name" value="PROKAR_LIPOPROTEIN"/>
    <property type="match status" value="1"/>
</dbReference>
<dbReference type="PANTHER" id="PTHR33308">
    <property type="entry name" value="PEPTIDOGLYCAN HYDROLASE FLGJ"/>
    <property type="match status" value="1"/>
</dbReference>
<dbReference type="GO" id="GO:0004040">
    <property type="term" value="F:amidase activity"/>
    <property type="evidence" value="ECO:0007669"/>
    <property type="project" value="InterPro"/>
</dbReference>
<evidence type="ECO:0000259" key="4">
    <source>
        <dbReference type="SMART" id="SM00047"/>
    </source>
</evidence>